<reference evidence="1" key="1">
    <citation type="submission" date="2020-11" db="EMBL/GenBank/DDBJ databases">
        <authorList>
            <person name="Whitehead M."/>
        </authorList>
    </citation>
    <scope>NUCLEOTIDE SEQUENCE</scope>
    <source>
        <strain evidence="1">EGII</strain>
    </source>
</reference>
<accession>A0A811U7V1</accession>
<name>A0A811U7V1_CERCA</name>
<dbReference type="Proteomes" id="UP000606786">
    <property type="component" value="Unassembled WGS sequence"/>
</dbReference>
<organism evidence="1 2">
    <name type="scientific">Ceratitis capitata</name>
    <name type="common">Mediterranean fruit fly</name>
    <name type="synonym">Tephritis capitata</name>
    <dbReference type="NCBI Taxonomy" id="7213"/>
    <lineage>
        <taxon>Eukaryota</taxon>
        <taxon>Metazoa</taxon>
        <taxon>Ecdysozoa</taxon>
        <taxon>Arthropoda</taxon>
        <taxon>Hexapoda</taxon>
        <taxon>Insecta</taxon>
        <taxon>Pterygota</taxon>
        <taxon>Neoptera</taxon>
        <taxon>Endopterygota</taxon>
        <taxon>Diptera</taxon>
        <taxon>Brachycera</taxon>
        <taxon>Muscomorpha</taxon>
        <taxon>Tephritoidea</taxon>
        <taxon>Tephritidae</taxon>
        <taxon>Ceratitis</taxon>
        <taxon>Ceratitis</taxon>
    </lineage>
</organism>
<proteinExistence type="predicted"/>
<dbReference type="EMBL" id="CAJHJT010000001">
    <property type="protein sequence ID" value="CAD6994929.1"/>
    <property type="molecule type" value="Genomic_DNA"/>
</dbReference>
<dbReference type="AlphaFoldDB" id="A0A811U7V1"/>
<protein>
    <submittedName>
        <fullName evidence="1">(Mediterranean fruit fly) hypothetical protein</fullName>
    </submittedName>
</protein>
<sequence length="103" mass="11178">METGGLFLRVKRDCNAELRSGGSIRSAASKGSVRFMILSDFTPPQHLHCSKQQVASANLPTNTNSTNKKEFPSFHYIFLYCVDAANSGIIIISASAEELLAAQ</sequence>
<keyword evidence="2" id="KW-1185">Reference proteome</keyword>
<gene>
    <name evidence="1" type="ORF">CCAP1982_LOCUS3662</name>
</gene>
<evidence type="ECO:0000313" key="1">
    <source>
        <dbReference type="EMBL" id="CAD6994929.1"/>
    </source>
</evidence>
<comment type="caution">
    <text evidence="1">The sequence shown here is derived from an EMBL/GenBank/DDBJ whole genome shotgun (WGS) entry which is preliminary data.</text>
</comment>
<evidence type="ECO:0000313" key="2">
    <source>
        <dbReference type="Proteomes" id="UP000606786"/>
    </source>
</evidence>